<reference evidence="3" key="1">
    <citation type="journal article" date="2013" name="Nat. Genet.">
        <title>The Capsella rubella genome and the genomic consequences of rapid mating system evolution.</title>
        <authorList>
            <person name="Slotte T."/>
            <person name="Hazzouri K.M."/>
            <person name="Agren J.A."/>
            <person name="Koenig D."/>
            <person name="Maumus F."/>
            <person name="Guo Y.L."/>
            <person name="Steige K."/>
            <person name="Platts A.E."/>
            <person name="Escobar J.S."/>
            <person name="Newman L.K."/>
            <person name="Wang W."/>
            <person name="Mandakova T."/>
            <person name="Vello E."/>
            <person name="Smith L.M."/>
            <person name="Henz S.R."/>
            <person name="Steffen J."/>
            <person name="Takuno S."/>
            <person name="Brandvain Y."/>
            <person name="Coop G."/>
            <person name="Andolfatto P."/>
            <person name="Hu T.T."/>
            <person name="Blanchette M."/>
            <person name="Clark R.M."/>
            <person name="Quesneville H."/>
            <person name="Nordborg M."/>
            <person name="Gaut B.S."/>
            <person name="Lysak M.A."/>
            <person name="Jenkins J."/>
            <person name="Grimwood J."/>
            <person name="Chapman J."/>
            <person name="Prochnik S."/>
            <person name="Shu S."/>
            <person name="Rokhsar D."/>
            <person name="Schmutz J."/>
            <person name="Weigel D."/>
            <person name="Wright S.I."/>
        </authorList>
    </citation>
    <scope>NUCLEOTIDE SEQUENCE [LARGE SCALE GENOMIC DNA]</scope>
    <source>
        <strain evidence="3">cv. Monte Gargano</strain>
    </source>
</reference>
<protein>
    <recommendedName>
        <fullName evidence="4">Thionin-like protein</fullName>
    </recommendedName>
</protein>
<dbReference type="PANTHER" id="PTHR36312:SF9">
    <property type="entry name" value="THIONIN-LIKE PROTEIN 1"/>
    <property type="match status" value="1"/>
</dbReference>
<evidence type="ECO:0000256" key="1">
    <source>
        <dbReference type="SAM" id="SignalP"/>
    </source>
</evidence>
<gene>
    <name evidence="2" type="ORF">CARUB_v10010857mg</name>
</gene>
<evidence type="ECO:0000313" key="3">
    <source>
        <dbReference type="Proteomes" id="UP000029121"/>
    </source>
</evidence>
<dbReference type="InterPro" id="IPR038975">
    <property type="entry name" value="THNL"/>
</dbReference>
<dbReference type="PANTHER" id="PTHR36312">
    <property type="entry name" value="THIONIN-LIKE PROTEIN 1"/>
    <property type="match status" value="1"/>
</dbReference>
<organism evidence="2 3">
    <name type="scientific">Capsella rubella</name>
    <dbReference type="NCBI Taxonomy" id="81985"/>
    <lineage>
        <taxon>Eukaryota</taxon>
        <taxon>Viridiplantae</taxon>
        <taxon>Streptophyta</taxon>
        <taxon>Embryophyta</taxon>
        <taxon>Tracheophyta</taxon>
        <taxon>Spermatophyta</taxon>
        <taxon>Magnoliopsida</taxon>
        <taxon>eudicotyledons</taxon>
        <taxon>Gunneridae</taxon>
        <taxon>Pentapetalae</taxon>
        <taxon>rosids</taxon>
        <taxon>malvids</taxon>
        <taxon>Brassicales</taxon>
        <taxon>Brassicaceae</taxon>
        <taxon>Camelineae</taxon>
        <taxon>Capsella</taxon>
    </lineage>
</organism>
<accession>R0IFZ6</accession>
<sequence>MENKRRVMLVVMMLVMGNMLIETEAAMSFKVCYGGCLLACGILAPNIKKLFCPFMCIKDCRRRPLSIEANLKEMNQADYFCNLGCATDRCGSSSSIEDKDKSYTYTIMWTKYQYAWIHVQICAPTRTN</sequence>
<feature type="signal peptide" evidence="1">
    <location>
        <begin position="1"/>
        <end position="25"/>
    </location>
</feature>
<keyword evidence="3" id="KW-1185">Reference proteome</keyword>
<keyword evidence="1" id="KW-0732">Signal</keyword>
<evidence type="ECO:0008006" key="4">
    <source>
        <dbReference type="Google" id="ProtNLM"/>
    </source>
</evidence>
<dbReference type="AlphaFoldDB" id="R0IFZ6"/>
<dbReference type="EMBL" id="KB870805">
    <property type="protein sequence ID" value="EOA37270.1"/>
    <property type="molecule type" value="Genomic_DNA"/>
</dbReference>
<feature type="chain" id="PRO_5004343094" description="Thionin-like protein" evidence="1">
    <location>
        <begin position="26"/>
        <end position="128"/>
    </location>
</feature>
<proteinExistence type="predicted"/>
<evidence type="ECO:0000313" key="2">
    <source>
        <dbReference type="EMBL" id="EOA37270.1"/>
    </source>
</evidence>
<name>R0IFZ6_9BRAS</name>
<dbReference type="Proteomes" id="UP000029121">
    <property type="component" value="Unassembled WGS sequence"/>
</dbReference>